<dbReference type="SMART" id="SM00829">
    <property type="entry name" value="PKS_ER"/>
    <property type="match status" value="1"/>
</dbReference>
<feature type="domain" description="Enoyl reductase (ER)" evidence="3">
    <location>
        <begin position="11"/>
        <end position="333"/>
    </location>
</feature>
<proteinExistence type="predicted"/>
<dbReference type="GO" id="GO:0070402">
    <property type="term" value="F:NADPH binding"/>
    <property type="evidence" value="ECO:0007669"/>
    <property type="project" value="TreeGrafter"/>
</dbReference>
<dbReference type="Gene3D" id="3.90.180.10">
    <property type="entry name" value="Medium-chain alcohol dehydrogenases, catalytic domain"/>
    <property type="match status" value="1"/>
</dbReference>
<evidence type="ECO:0000256" key="1">
    <source>
        <dbReference type="ARBA" id="ARBA00022857"/>
    </source>
</evidence>
<accession>A0A2H3BFS5</accession>
<dbReference type="InterPro" id="IPR014189">
    <property type="entry name" value="Quinone_OxRdtase_PIG3"/>
</dbReference>
<name>A0A2H3BFS5_9AGAR</name>
<dbReference type="Gene3D" id="3.40.50.720">
    <property type="entry name" value="NAD(P)-binding Rossmann-like Domain"/>
    <property type="match status" value="1"/>
</dbReference>
<dbReference type="Pfam" id="PF00107">
    <property type="entry name" value="ADH_zinc_N"/>
    <property type="match status" value="1"/>
</dbReference>
<dbReference type="InterPro" id="IPR011032">
    <property type="entry name" value="GroES-like_sf"/>
</dbReference>
<sequence length="336" mass="36543">MKAILIKDEKGPLENLYIGNVEMPTPGERQLLVKVKAFGLNSMDILQREGKYPLPPGAPTILGVEFSGHIAALGPNVSNTWKEGDQVFGIAPGGAYAEYILAQESHLIPKPSHLSWTEAASIPEVFLTALQGITLYGSLQPGESVLIHAAASSVGIAAIQMARSLGAKNVIATASTKEKLDWLLSIPNGATHGVNYKTHDFAAEALKITHGKGVDVILDFVGQTHWKGNIDSLAVDGRMTIFALPSGYTIPSVDLRPFLYKRLRIQGSTLRSRSMEYQADLIARLRDQVLGNVTGSEGNGPIKTYIHKVYDWNDIQEAHREMEENKNIGKIIVEIA</sequence>
<dbReference type="STRING" id="1076256.A0A2H3BFS5"/>
<dbReference type="PANTHER" id="PTHR48106">
    <property type="entry name" value="QUINONE OXIDOREDUCTASE PIG3-RELATED"/>
    <property type="match status" value="1"/>
</dbReference>
<dbReference type="InterPro" id="IPR013154">
    <property type="entry name" value="ADH-like_N"/>
</dbReference>
<dbReference type="Pfam" id="PF08240">
    <property type="entry name" value="ADH_N"/>
    <property type="match status" value="1"/>
</dbReference>
<evidence type="ECO:0000256" key="2">
    <source>
        <dbReference type="ARBA" id="ARBA00023002"/>
    </source>
</evidence>
<dbReference type="GO" id="GO:0016651">
    <property type="term" value="F:oxidoreductase activity, acting on NAD(P)H"/>
    <property type="evidence" value="ECO:0007669"/>
    <property type="project" value="TreeGrafter"/>
</dbReference>
<dbReference type="CDD" id="cd05276">
    <property type="entry name" value="p53_inducible_oxidoreductase"/>
    <property type="match status" value="1"/>
</dbReference>
<dbReference type="InterPro" id="IPR020843">
    <property type="entry name" value="ER"/>
</dbReference>
<dbReference type="SUPFAM" id="SSF51735">
    <property type="entry name" value="NAD(P)-binding Rossmann-fold domains"/>
    <property type="match status" value="1"/>
</dbReference>
<evidence type="ECO:0000313" key="5">
    <source>
        <dbReference type="Proteomes" id="UP000218334"/>
    </source>
</evidence>
<dbReference type="AlphaFoldDB" id="A0A2H3BFS5"/>
<dbReference type="NCBIfam" id="TIGR02824">
    <property type="entry name" value="quinone_pig3"/>
    <property type="match status" value="1"/>
</dbReference>
<keyword evidence="1" id="KW-0521">NADP</keyword>
<evidence type="ECO:0000313" key="4">
    <source>
        <dbReference type="EMBL" id="PBK65892.1"/>
    </source>
</evidence>
<organism evidence="4 5">
    <name type="scientific">Armillaria solidipes</name>
    <dbReference type="NCBI Taxonomy" id="1076256"/>
    <lineage>
        <taxon>Eukaryota</taxon>
        <taxon>Fungi</taxon>
        <taxon>Dikarya</taxon>
        <taxon>Basidiomycota</taxon>
        <taxon>Agaricomycotina</taxon>
        <taxon>Agaricomycetes</taxon>
        <taxon>Agaricomycetidae</taxon>
        <taxon>Agaricales</taxon>
        <taxon>Marasmiineae</taxon>
        <taxon>Physalacriaceae</taxon>
        <taxon>Armillaria</taxon>
    </lineage>
</organism>
<gene>
    <name evidence="4" type="ORF">ARMSODRAFT_960794</name>
</gene>
<dbReference type="InterPro" id="IPR036291">
    <property type="entry name" value="NAD(P)-bd_dom_sf"/>
</dbReference>
<dbReference type="InterPro" id="IPR013149">
    <property type="entry name" value="ADH-like_C"/>
</dbReference>
<evidence type="ECO:0000259" key="3">
    <source>
        <dbReference type="SMART" id="SM00829"/>
    </source>
</evidence>
<dbReference type="PANTHER" id="PTHR48106:SF18">
    <property type="entry name" value="QUINONE OXIDOREDUCTASE PIG3"/>
    <property type="match status" value="1"/>
</dbReference>
<dbReference type="Proteomes" id="UP000218334">
    <property type="component" value="Unassembled WGS sequence"/>
</dbReference>
<protein>
    <submittedName>
        <fullName evidence="4">Quinone oxidoreductase</fullName>
    </submittedName>
</protein>
<dbReference type="EMBL" id="KZ293443">
    <property type="protein sequence ID" value="PBK65892.1"/>
    <property type="molecule type" value="Genomic_DNA"/>
</dbReference>
<keyword evidence="2" id="KW-0560">Oxidoreductase</keyword>
<reference evidence="5" key="1">
    <citation type="journal article" date="2017" name="Nat. Ecol. Evol.">
        <title>Genome expansion and lineage-specific genetic innovations in the forest pathogenic fungi Armillaria.</title>
        <authorList>
            <person name="Sipos G."/>
            <person name="Prasanna A.N."/>
            <person name="Walter M.C."/>
            <person name="O'Connor E."/>
            <person name="Balint B."/>
            <person name="Krizsan K."/>
            <person name="Kiss B."/>
            <person name="Hess J."/>
            <person name="Varga T."/>
            <person name="Slot J."/>
            <person name="Riley R."/>
            <person name="Boka B."/>
            <person name="Rigling D."/>
            <person name="Barry K."/>
            <person name="Lee J."/>
            <person name="Mihaltcheva S."/>
            <person name="LaButti K."/>
            <person name="Lipzen A."/>
            <person name="Waldron R."/>
            <person name="Moloney N.M."/>
            <person name="Sperisen C."/>
            <person name="Kredics L."/>
            <person name="Vagvoelgyi C."/>
            <person name="Patrignani A."/>
            <person name="Fitzpatrick D."/>
            <person name="Nagy I."/>
            <person name="Doyle S."/>
            <person name="Anderson J.B."/>
            <person name="Grigoriev I.V."/>
            <person name="Gueldener U."/>
            <person name="Muensterkoetter M."/>
            <person name="Nagy L.G."/>
        </authorList>
    </citation>
    <scope>NUCLEOTIDE SEQUENCE [LARGE SCALE GENOMIC DNA]</scope>
    <source>
        <strain evidence="5">28-4</strain>
    </source>
</reference>
<dbReference type="SUPFAM" id="SSF50129">
    <property type="entry name" value="GroES-like"/>
    <property type="match status" value="1"/>
</dbReference>
<keyword evidence="5" id="KW-1185">Reference proteome</keyword>